<feature type="transmembrane region" description="Helical" evidence="1">
    <location>
        <begin position="43"/>
        <end position="60"/>
    </location>
</feature>
<gene>
    <name evidence="2" type="ORF">P5673_013634</name>
</gene>
<sequence length="64" mass="7256">MTFAVEKDSFAAFINLQNDRRDQFIVASVKFLGDSQPNNRKALAVYPIGLFYFVIGWMIISHSG</sequence>
<reference evidence="2" key="2">
    <citation type="journal article" date="2023" name="Science">
        <title>Genomic signatures of disease resistance in endangered staghorn corals.</title>
        <authorList>
            <person name="Vollmer S.V."/>
            <person name="Selwyn J.D."/>
            <person name="Despard B.A."/>
            <person name="Roesel C.L."/>
        </authorList>
    </citation>
    <scope>NUCLEOTIDE SEQUENCE</scope>
    <source>
        <strain evidence="2">K2</strain>
    </source>
</reference>
<reference evidence="2" key="1">
    <citation type="journal article" date="2023" name="G3 (Bethesda)">
        <title>Whole genome assembly and annotation of the endangered Caribbean coral Acropora cervicornis.</title>
        <authorList>
            <person name="Selwyn J.D."/>
            <person name="Vollmer S.V."/>
        </authorList>
    </citation>
    <scope>NUCLEOTIDE SEQUENCE</scope>
    <source>
        <strain evidence="2">K2</strain>
    </source>
</reference>
<dbReference type="Proteomes" id="UP001249851">
    <property type="component" value="Unassembled WGS sequence"/>
</dbReference>
<keyword evidence="1" id="KW-1133">Transmembrane helix</keyword>
<keyword evidence="1" id="KW-0472">Membrane</keyword>
<evidence type="ECO:0000313" key="3">
    <source>
        <dbReference type="Proteomes" id="UP001249851"/>
    </source>
</evidence>
<dbReference type="EMBL" id="JARQWQ010000026">
    <property type="protein sequence ID" value="KAK2563273.1"/>
    <property type="molecule type" value="Genomic_DNA"/>
</dbReference>
<keyword evidence="3" id="KW-1185">Reference proteome</keyword>
<proteinExistence type="predicted"/>
<keyword evidence="1" id="KW-0812">Transmembrane</keyword>
<evidence type="ECO:0000313" key="2">
    <source>
        <dbReference type="EMBL" id="KAK2563273.1"/>
    </source>
</evidence>
<evidence type="ECO:0000256" key="1">
    <source>
        <dbReference type="SAM" id="Phobius"/>
    </source>
</evidence>
<protein>
    <submittedName>
        <fullName evidence="2">Protein YIPF6</fullName>
    </submittedName>
</protein>
<organism evidence="2 3">
    <name type="scientific">Acropora cervicornis</name>
    <name type="common">Staghorn coral</name>
    <dbReference type="NCBI Taxonomy" id="6130"/>
    <lineage>
        <taxon>Eukaryota</taxon>
        <taxon>Metazoa</taxon>
        <taxon>Cnidaria</taxon>
        <taxon>Anthozoa</taxon>
        <taxon>Hexacorallia</taxon>
        <taxon>Scleractinia</taxon>
        <taxon>Astrocoeniina</taxon>
        <taxon>Acroporidae</taxon>
        <taxon>Acropora</taxon>
    </lineage>
</organism>
<name>A0AAD9QL40_ACRCE</name>
<comment type="caution">
    <text evidence="2">The sequence shown here is derived from an EMBL/GenBank/DDBJ whole genome shotgun (WGS) entry which is preliminary data.</text>
</comment>
<dbReference type="AlphaFoldDB" id="A0AAD9QL40"/>
<accession>A0AAD9QL40</accession>